<feature type="signal peptide" evidence="1">
    <location>
        <begin position="1"/>
        <end position="22"/>
    </location>
</feature>
<dbReference type="RefSeq" id="WP_093256304.1">
    <property type="nucleotide sequence ID" value="NZ_FNQM01000029.1"/>
</dbReference>
<evidence type="ECO:0000313" key="2">
    <source>
        <dbReference type="EMBL" id="SEB00887.1"/>
    </source>
</evidence>
<keyword evidence="3" id="KW-1185">Reference proteome</keyword>
<name>A0A1H4FUW4_9RHOB</name>
<feature type="chain" id="PRO_5011748244" evidence="1">
    <location>
        <begin position="23"/>
        <end position="137"/>
    </location>
</feature>
<accession>A0A1H4FUW4</accession>
<dbReference type="Proteomes" id="UP000198703">
    <property type="component" value="Unassembled WGS sequence"/>
</dbReference>
<dbReference type="AlphaFoldDB" id="A0A1H4FUW4"/>
<sequence>MTRRRRLLFASALATLPALAQAGEIAFAPVPIAADDAAKRQVIATSSVTINGTEYPIGYTVLASSGDRIGDGVFAALKDRQGDLVRSADGALKAVSTKPVDSSAYGGLRAPCAGAVTRWTTHLGSDEHSADARGHVG</sequence>
<dbReference type="OrthoDB" id="9801383at2"/>
<proteinExistence type="predicted"/>
<dbReference type="STRING" id="89524.SAMN05444370_1293"/>
<evidence type="ECO:0000313" key="3">
    <source>
        <dbReference type="Proteomes" id="UP000198703"/>
    </source>
</evidence>
<reference evidence="2 3" key="1">
    <citation type="submission" date="2016-10" db="EMBL/GenBank/DDBJ databases">
        <authorList>
            <person name="de Groot N.N."/>
        </authorList>
    </citation>
    <scope>NUCLEOTIDE SEQUENCE [LARGE SCALE GENOMIC DNA]</scope>
    <source>
        <strain evidence="2 3">DSM 15345</strain>
    </source>
</reference>
<protein>
    <submittedName>
        <fullName evidence="2">Uncharacterized protein</fullName>
    </submittedName>
</protein>
<dbReference type="EMBL" id="FNQM01000029">
    <property type="protein sequence ID" value="SEB00887.1"/>
    <property type="molecule type" value="Genomic_DNA"/>
</dbReference>
<gene>
    <name evidence="2" type="ORF">SAMN05444370_1293</name>
</gene>
<organism evidence="2 3">
    <name type="scientific">Rubrimonas cliftonensis</name>
    <dbReference type="NCBI Taxonomy" id="89524"/>
    <lineage>
        <taxon>Bacteria</taxon>
        <taxon>Pseudomonadati</taxon>
        <taxon>Pseudomonadota</taxon>
        <taxon>Alphaproteobacteria</taxon>
        <taxon>Rhodobacterales</taxon>
        <taxon>Paracoccaceae</taxon>
        <taxon>Rubrimonas</taxon>
    </lineage>
</organism>
<keyword evidence="1" id="KW-0732">Signal</keyword>
<evidence type="ECO:0000256" key="1">
    <source>
        <dbReference type="SAM" id="SignalP"/>
    </source>
</evidence>